<protein>
    <submittedName>
        <fullName evidence="3">YdcF family protein</fullName>
    </submittedName>
</protein>
<evidence type="ECO:0000259" key="2">
    <source>
        <dbReference type="Pfam" id="PF02698"/>
    </source>
</evidence>
<dbReference type="AlphaFoldDB" id="A0A7X6M0X7"/>
<comment type="caution">
    <text evidence="3">The sequence shown here is derived from an EMBL/GenBank/DDBJ whole genome shotgun (WGS) entry which is preliminary data.</text>
</comment>
<feature type="domain" description="DUF218" evidence="2">
    <location>
        <begin position="59"/>
        <end position="193"/>
    </location>
</feature>
<organism evidence="3 4">
    <name type="scientific">Nocardia veterana</name>
    <dbReference type="NCBI Taxonomy" id="132249"/>
    <lineage>
        <taxon>Bacteria</taxon>
        <taxon>Bacillati</taxon>
        <taxon>Actinomycetota</taxon>
        <taxon>Actinomycetes</taxon>
        <taxon>Mycobacteriales</taxon>
        <taxon>Nocardiaceae</taxon>
        <taxon>Nocardia</taxon>
    </lineage>
</organism>
<dbReference type="Proteomes" id="UP000523447">
    <property type="component" value="Unassembled WGS sequence"/>
</dbReference>
<dbReference type="CDD" id="cd06259">
    <property type="entry name" value="YdcF-like"/>
    <property type="match status" value="1"/>
</dbReference>
<dbReference type="Gene3D" id="3.40.50.620">
    <property type="entry name" value="HUPs"/>
    <property type="match status" value="1"/>
</dbReference>
<accession>A0A7X6M0X7</accession>
<dbReference type="InterPro" id="IPR003848">
    <property type="entry name" value="DUF218"/>
</dbReference>
<proteinExistence type="predicted"/>
<keyword evidence="1" id="KW-1133">Transmembrane helix</keyword>
<evidence type="ECO:0000313" key="4">
    <source>
        <dbReference type="Proteomes" id="UP000523447"/>
    </source>
</evidence>
<feature type="transmembrane region" description="Helical" evidence="1">
    <location>
        <begin position="12"/>
        <end position="34"/>
    </location>
</feature>
<gene>
    <name evidence="3" type="ORF">HGA07_21590</name>
</gene>
<dbReference type="Pfam" id="PF02698">
    <property type="entry name" value="DUF218"/>
    <property type="match status" value="1"/>
</dbReference>
<dbReference type="PANTHER" id="PTHR30336:SF20">
    <property type="entry name" value="DUF218 DOMAIN-CONTAINING PROTEIN"/>
    <property type="match status" value="1"/>
</dbReference>
<dbReference type="EMBL" id="JAAXPE010000026">
    <property type="protein sequence ID" value="NKY88203.1"/>
    <property type="molecule type" value="Genomic_DNA"/>
</dbReference>
<reference evidence="3 4" key="1">
    <citation type="submission" date="2020-04" db="EMBL/GenBank/DDBJ databases">
        <title>MicrobeNet Type strains.</title>
        <authorList>
            <person name="Nicholson A.C."/>
        </authorList>
    </citation>
    <scope>NUCLEOTIDE SEQUENCE [LARGE SCALE GENOMIC DNA]</scope>
    <source>
        <strain evidence="3 4">DSM 44445</strain>
    </source>
</reference>
<name>A0A7X6M0X7_9NOCA</name>
<dbReference type="InterPro" id="IPR051599">
    <property type="entry name" value="Cell_Envelope_Assoc"/>
</dbReference>
<keyword evidence="1" id="KW-0472">Membrane</keyword>
<sequence>MAGVGADRRPGAAQLATAAGALIAVGAATVVGVAEWAHRRASGRLLGPGAAPEPAGTVAVVVLGYPATAHGATHPLQRWRCRIGARSLPKDRDGFLVFTGSAVHGPWVEAEVMAAYAREHLGVPADRIRTETRARTTWQNIEFTIPMIENADRIIIASDPMHAARARRYLRAQRPDLAERLAPADDYRFLERWWLKIPTAAHESAAITRRRAGAAAAPVLHRMGMLPRSAAAVAALEDRSD</sequence>
<keyword evidence="1" id="KW-0812">Transmembrane</keyword>
<dbReference type="GO" id="GO:0005886">
    <property type="term" value="C:plasma membrane"/>
    <property type="evidence" value="ECO:0007669"/>
    <property type="project" value="TreeGrafter"/>
</dbReference>
<evidence type="ECO:0000256" key="1">
    <source>
        <dbReference type="SAM" id="Phobius"/>
    </source>
</evidence>
<keyword evidence="4" id="KW-1185">Reference proteome</keyword>
<dbReference type="PANTHER" id="PTHR30336">
    <property type="entry name" value="INNER MEMBRANE PROTEIN, PROBABLE PERMEASE"/>
    <property type="match status" value="1"/>
</dbReference>
<dbReference type="InterPro" id="IPR014729">
    <property type="entry name" value="Rossmann-like_a/b/a_fold"/>
</dbReference>
<evidence type="ECO:0000313" key="3">
    <source>
        <dbReference type="EMBL" id="NKY88203.1"/>
    </source>
</evidence>